<feature type="binding site" evidence="7">
    <location>
        <position position="245"/>
    </location>
    <ligand>
        <name>Mg(2+)</name>
        <dbReference type="ChEBI" id="CHEBI:18420"/>
    </ligand>
</feature>
<dbReference type="InterPro" id="IPR016496">
    <property type="entry name" value="GTPase_HflX"/>
</dbReference>
<feature type="binding site" evidence="6">
    <location>
        <begin position="265"/>
        <end position="268"/>
    </location>
    <ligand>
        <name>GTP</name>
        <dbReference type="ChEBI" id="CHEBI:37565"/>
    </ligand>
</feature>
<evidence type="ECO:0000256" key="8">
    <source>
        <dbReference type="SAM" id="Coils"/>
    </source>
</evidence>
<feature type="coiled-coil region" evidence="8">
    <location>
        <begin position="178"/>
        <end position="205"/>
    </location>
</feature>
<feature type="domain" description="Hflx-type G" evidence="9">
    <location>
        <begin position="212"/>
        <end position="377"/>
    </location>
</feature>
<dbReference type="GO" id="GO:0003924">
    <property type="term" value="F:GTPase activity"/>
    <property type="evidence" value="ECO:0007669"/>
    <property type="project" value="UniProtKB-UniRule"/>
</dbReference>
<dbReference type="Gene3D" id="3.40.50.11060">
    <property type="entry name" value="GTPase HflX, N-terminal domain"/>
    <property type="match status" value="1"/>
</dbReference>
<dbReference type="Gene3D" id="6.10.250.2860">
    <property type="match status" value="1"/>
</dbReference>
<evidence type="ECO:0000313" key="10">
    <source>
        <dbReference type="EMBL" id="RCK81536.1"/>
    </source>
</evidence>
<evidence type="ECO:0000259" key="9">
    <source>
        <dbReference type="PROSITE" id="PS51705"/>
    </source>
</evidence>
<dbReference type="GO" id="GO:0043022">
    <property type="term" value="F:ribosome binding"/>
    <property type="evidence" value="ECO:0007669"/>
    <property type="project" value="TreeGrafter"/>
</dbReference>
<organism evidence="10 11">
    <name type="scientific">Candidatus Ozemobacter sibiricus</name>
    <dbReference type="NCBI Taxonomy" id="2268124"/>
    <lineage>
        <taxon>Bacteria</taxon>
        <taxon>Candidatus Ozemobacteria</taxon>
        <taxon>Candidatus Ozemobacterales</taxon>
        <taxon>Candidatus Ozemobacteraceae</taxon>
        <taxon>Candidatus Ozemobacter</taxon>
    </lineage>
</organism>
<dbReference type="GO" id="GO:0005525">
    <property type="term" value="F:GTP binding"/>
    <property type="evidence" value="ECO:0007669"/>
    <property type="project" value="UniProtKB-UniRule"/>
</dbReference>
<evidence type="ECO:0000256" key="5">
    <source>
        <dbReference type="HAMAP-Rule" id="MF_00900"/>
    </source>
</evidence>
<evidence type="ECO:0000256" key="1">
    <source>
        <dbReference type="ARBA" id="ARBA00022723"/>
    </source>
</evidence>
<feature type="binding site" evidence="6">
    <location>
        <begin position="218"/>
        <end position="225"/>
    </location>
    <ligand>
        <name>GTP</name>
        <dbReference type="ChEBI" id="CHEBI:37565"/>
    </ligand>
</feature>
<dbReference type="GO" id="GO:0046872">
    <property type="term" value="F:metal ion binding"/>
    <property type="evidence" value="ECO:0007669"/>
    <property type="project" value="UniProtKB-KW"/>
</dbReference>
<dbReference type="InterPro" id="IPR006073">
    <property type="entry name" value="GTP-bd"/>
</dbReference>
<dbReference type="PIRSF" id="PIRSF006809">
    <property type="entry name" value="GTP-binding_hflX_prd"/>
    <property type="match status" value="1"/>
</dbReference>
<dbReference type="NCBIfam" id="TIGR03156">
    <property type="entry name" value="GTP_HflX"/>
    <property type="match status" value="1"/>
</dbReference>
<dbReference type="InterPro" id="IPR025121">
    <property type="entry name" value="GTPase_HflX_N"/>
</dbReference>
<dbReference type="HAMAP" id="MF_00900">
    <property type="entry name" value="GTPase_HflX"/>
    <property type="match status" value="1"/>
</dbReference>
<evidence type="ECO:0000256" key="3">
    <source>
        <dbReference type="ARBA" id="ARBA00022842"/>
    </source>
</evidence>
<feature type="binding site" evidence="7">
    <location>
        <position position="225"/>
    </location>
    <ligand>
        <name>Mg(2+)</name>
        <dbReference type="ChEBI" id="CHEBI:18420"/>
    </ligand>
</feature>
<evidence type="ECO:0000256" key="4">
    <source>
        <dbReference type="ARBA" id="ARBA00023134"/>
    </source>
</evidence>
<dbReference type="InterPro" id="IPR030394">
    <property type="entry name" value="G_HFLX_dom"/>
</dbReference>
<keyword evidence="1 7" id="KW-0479">Metal-binding</keyword>
<dbReference type="PANTHER" id="PTHR10229:SF0">
    <property type="entry name" value="GTP-BINDING PROTEIN 6-RELATED"/>
    <property type="match status" value="1"/>
</dbReference>
<dbReference type="Pfam" id="PF01926">
    <property type="entry name" value="MMR_HSR1"/>
    <property type="match status" value="1"/>
</dbReference>
<reference evidence="10 11" key="1">
    <citation type="submission" date="2018-05" db="EMBL/GenBank/DDBJ databases">
        <title>A metagenomic window into the 2 km-deep terrestrial subsurface aquifer revealed taxonomically and functionally diverse microbial community comprising novel uncultured bacterial lineages.</title>
        <authorList>
            <person name="Kadnikov V.V."/>
            <person name="Mardanov A.V."/>
            <person name="Beletsky A.V."/>
            <person name="Banks D."/>
            <person name="Pimenov N.V."/>
            <person name="Frank Y.A."/>
            <person name="Karnachuk O.V."/>
            <person name="Ravin N.V."/>
        </authorList>
    </citation>
    <scope>NUCLEOTIDE SEQUENCE [LARGE SCALE GENOMIC DNA]</scope>
    <source>
        <strain evidence="10">BY5</strain>
    </source>
</reference>
<dbReference type="Proteomes" id="UP000252355">
    <property type="component" value="Unassembled WGS sequence"/>
</dbReference>
<gene>
    <name evidence="5" type="primary">hflX</name>
    <name evidence="10" type="ORF">OZSIB_0670</name>
</gene>
<dbReference type="Pfam" id="PF16360">
    <property type="entry name" value="GTP-bdg_M"/>
    <property type="match status" value="1"/>
</dbReference>
<dbReference type="SUPFAM" id="SSF52540">
    <property type="entry name" value="P-loop containing nucleoside triphosphate hydrolases"/>
    <property type="match status" value="1"/>
</dbReference>
<accession>A0A367ZU04</accession>
<dbReference type="PANTHER" id="PTHR10229">
    <property type="entry name" value="GTP-BINDING PROTEIN HFLX"/>
    <property type="match status" value="1"/>
</dbReference>
<dbReference type="Gene3D" id="3.40.50.300">
    <property type="entry name" value="P-loop containing nucleotide triphosphate hydrolases"/>
    <property type="match status" value="1"/>
</dbReference>
<evidence type="ECO:0000256" key="7">
    <source>
        <dbReference type="PIRSR" id="PIRSR006809-2"/>
    </source>
</evidence>
<evidence type="ECO:0000313" key="11">
    <source>
        <dbReference type="Proteomes" id="UP000252355"/>
    </source>
</evidence>
<dbReference type="PRINTS" id="PR00326">
    <property type="entry name" value="GTP1OBG"/>
</dbReference>
<feature type="binding site" evidence="6">
    <location>
        <begin position="355"/>
        <end position="357"/>
    </location>
    <ligand>
        <name>GTP</name>
        <dbReference type="ChEBI" id="CHEBI:37565"/>
    </ligand>
</feature>
<comment type="caution">
    <text evidence="10">The sequence shown here is derived from an EMBL/GenBank/DDBJ whole genome shotgun (WGS) entry which is preliminary data.</text>
</comment>
<feature type="binding site" evidence="6">
    <location>
        <begin position="243"/>
        <end position="247"/>
    </location>
    <ligand>
        <name>GTP</name>
        <dbReference type="ChEBI" id="CHEBI:37565"/>
    </ligand>
</feature>
<comment type="similarity">
    <text evidence="5">Belongs to the TRAFAC class OBG-HflX-like GTPase superfamily. HflX GTPase family.</text>
</comment>
<dbReference type="GO" id="GO:0005737">
    <property type="term" value="C:cytoplasm"/>
    <property type="evidence" value="ECO:0007669"/>
    <property type="project" value="UniProtKB-SubCell"/>
</dbReference>
<comment type="subunit">
    <text evidence="5">Monomer. Associates with the 50S ribosomal subunit.</text>
</comment>
<name>A0A367ZU04_9BACT</name>
<dbReference type="PROSITE" id="PS51705">
    <property type="entry name" value="G_HFLX"/>
    <property type="match status" value="1"/>
</dbReference>
<dbReference type="CDD" id="cd01878">
    <property type="entry name" value="HflX"/>
    <property type="match status" value="1"/>
</dbReference>
<dbReference type="EMBL" id="QOQW01000001">
    <property type="protein sequence ID" value="RCK81536.1"/>
    <property type="molecule type" value="Genomic_DNA"/>
</dbReference>
<dbReference type="AlphaFoldDB" id="A0A367ZU04"/>
<comment type="subcellular location">
    <subcellularLocation>
        <location evidence="5">Cytoplasm</location>
    </subcellularLocation>
    <text evidence="5">May associate with membranes.</text>
</comment>
<keyword evidence="3 7" id="KW-0460">Magnesium</keyword>
<keyword evidence="2 5" id="KW-0547">Nucleotide-binding</keyword>
<keyword evidence="4 5" id="KW-0342">GTP-binding</keyword>
<feature type="binding site" evidence="6">
    <location>
        <begin position="331"/>
        <end position="334"/>
    </location>
    <ligand>
        <name>GTP</name>
        <dbReference type="ChEBI" id="CHEBI:37565"/>
    </ligand>
</feature>
<sequence length="433" mass="48121">MEKKFVGRQPMIQWTGHEPPALLGVAIQLPEQSDEEVAASLAELGELVTTAGGRLVKTLVQKRDRADRQSYLGKGKMSEASALAKAVGAIQIVADDELTGLQIRRMEEGTGLPVIDRTRVILEIFARHATTREGLLQVELAQVQYVLLRLAGGYEGFSRQRGGIGTKGPGETQIETDRRVLRLRARKLLEELEEVVRTRELQRRKRAERFTPLFSLVGYTNAGKSTLLNALSGSQVLTNDGLFTTLDPTTRKVELPGGRPAILSDTVGFIRKLPHGLVKAFRATLESVRQSQVILHVCDVSNPAVREQIAAVEEVLREMDVLSLERLMVFNKIDLTPGQTFEALRHAYPGAIFLSARTGEGLDELKERMAAILARDVEEVELAIPPGEPLLREILAIGRPRDQHWEPSVVRVRVALPRRFLPVVERFRVASPR</sequence>
<evidence type="ECO:0000256" key="6">
    <source>
        <dbReference type="PIRSR" id="PIRSR006809-1"/>
    </source>
</evidence>
<comment type="cofactor">
    <cofactor evidence="7">
        <name>Mg(2+)</name>
        <dbReference type="ChEBI" id="CHEBI:18420"/>
    </cofactor>
</comment>
<proteinExistence type="inferred from homology"/>
<comment type="function">
    <text evidence="5">GTPase that associates with the 50S ribosomal subunit and may have a role during protein synthesis or ribosome biogenesis.</text>
</comment>
<evidence type="ECO:0000256" key="2">
    <source>
        <dbReference type="ARBA" id="ARBA00022741"/>
    </source>
</evidence>
<dbReference type="Pfam" id="PF13167">
    <property type="entry name" value="GTP-bdg_N"/>
    <property type="match status" value="1"/>
</dbReference>
<keyword evidence="5" id="KW-0963">Cytoplasm</keyword>
<protein>
    <recommendedName>
        <fullName evidence="5">GTPase HflX</fullName>
    </recommendedName>
    <alternativeName>
        <fullName evidence="5">GTP-binding protein HflX</fullName>
    </alternativeName>
</protein>
<dbReference type="InterPro" id="IPR027417">
    <property type="entry name" value="P-loop_NTPase"/>
</dbReference>
<keyword evidence="8" id="KW-0175">Coiled coil</keyword>
<dbReference type="InterPro" id="IPR042108">
    <property type="entry name" value="GTPase_HflX_N_sf"/>
</dbReference>
<dbReference type="InterPro" id="IPR032305">
    <property type="entry name" value="GTP-bd_M"/>
</dbReference>